<evidence type="ECO:0000256" key="2">
    <source>
        <dbReference type="ARBA" id="ARBA00024341"/>
    </source>
</evidence>
<dbReference type="AlphaFoldDB" id="B9TBM5"/>
<evidence type="ECO:0000313" key="4">
    <source>
        <dbReference type="EMBL" id="EEF26739.1"/>
    </source>
</evidence>
<reference evidence="5" key="1">
    <citation type="journal article" date="2010" name="Nat. Biotechnol.">
        <title>Draft genome sequence of the oilseed species Ricinus communis.</title>
        <authorList>
            <person name="Chan A.P."/>
            <person name="Crabtree J."/>
            <person name="Zhao Q."/>
            <person name="Lorenzi H."/>
            <person name="Orvis J."/>
            <person name="Puiu D."/>
            <person name="Melake-Berhan A."/>
            <person name="Jones K.M."/>
            <person name="Redman J."/>
            <person name="Chen G."/>
            <person name="Cahoon E.B."/>
            <person name="Gedil M."/>
            <person name="Stanke M."/>
            <person name="Haas B.J."/>
            <person name="Wortman J.R."/>
            <person name="Fraser-Liggett C.M."/>
            <person name="Ravel J."/>
            <person name="Rabinowicz P.D."/>
        </authorList>
    </citation>
    <scope>NUCLEOTIDE SEQUENCE [LARGE SCALE GENOMIC DNA]</scope>
    <source>
        <strain evidence="5">cv. Hale</strain>
    </source>
</reference>
<evidence type="ECO:0000313" key="5">
    <source>
        <dbReference type="Proteomes" id="UP000008311"/>
    </source>
</evidence>
<proteinExistence type="inferred from homology"/>
<dbReference type="Pfam" id="PF13178">
    <property type="entry name" value="DUF4005"/>
    <property type="match status" value="1"/>
</dbReference>
<keyword evidence="5" id="KW-1185">Reference proteome</keyword>
<evidence type="ECO:0000259" key="3">
    <source>
        <dbReference type="Pfam" id="PF13178"/>
    </source>
</evidence>
<dbReference type="Proteomes" id="UP000008311">
    <property type="component" value="Unassembled WGS sequence"/>
</dbReference>
<organism evidence="4 5">
    <name type="scientific">Ricinus communis</name>
    <name type="common">Castor bean</name>
    <dbReference type="NCBI Taxonomy" id="3988"/>
    <lineage>
        <taxon>Eukaryota</taxon>
        <taxon>Viridiplantae</taxon>
        <taxon>Streptophyta</taxon>
        <taxon>Embryophyta</taxon>
        <taxon>Tracheophyta</taxon>
        <taxon>Spermatophyta</taxon>
        <taxon>Magnoliopsida</taxon>
        <taxon>eudicotyledons</taxon>
        <taxon>Gunneridae</taxon>
        <taxon>Pentapetalae</taxon>
        <taxon>rosids</taxon>
        <taxon>fabids</taxon>
        <taxon>Malpighiales</taxon>
        <taxon>Euphorbiaceae</taxon>
        <taxon>Acalyphoideae</taxon>
        <taxon>Acalypheae</taxon>
        <taxon>Ricinus</taxon>
    </lineage>
</organism>
<dbReference type="InParanoid" id="B9TBM5"/>
<dbReference type="InterPro" id="IPR025064">
    <property type="entry name" value="DUF4005"/>
</dbReference>
<dbReference type="PANTHER" id="PTHR32295:SF108">
    <property type="entry name" value="PROTEIN IQ-DOMAIN 20"/>
    <property type="match status" value="1"/>
</dbReference>
<dbReference type="EMBL" id="EQ976600">
    <property type="protein sequence ID" value="EEF26739.1"/>
    <property type="molecule type" value="Genomic_DNA"/>
</dbReference>
<protein>
    <recommendedName>
        <fullName evidence="3">DUF4005 domain-containing protein</fullName>
    </recommendedName>
</protein>
<dbReference type="GO" id="GO:0005516">
    <property type="term" value="F:calmodulin binding"/>
    <property type="evidence" value="ECO:0007669"/>
    <property type="project" value="UniProtKB-KW"/>
</dbReference>
<keyword evidence="1" id="KW-0112">Calmodulin-binding</keyword>
<name>B9TBM5_RICCO</name>
<gene>
    <name evidence="4" type="ORF">RCOM_2140330</name>
</gene>
<dbReference type="PANTHER" id="PTHR32295">
    <property type="entry name" value="IQ-DOMAIN 5-RELATED"/>
    <property type="match status" value="1"/>
</dbReference>
<comment type="similarity">
    <text evidence="2">Belongs to the IQD family.</text>
</comment>
<evidence type="ECO:0000256" key="1">
    <source>
        <dbReference type="ARBA" id="ARBA00022860"/>
    </source>
</evidence>
<accession>B9TBM5</accession>
<dbReference type="eggNOG" id="ENOG502QS6F">
    <property type="taxonomic scope" value="Eukaryota"/>
</dbReference>
<feature type="domain" description="DUF4005" evidence="3">
    <location>
        <begin position="113"/>
        <end position="187"/>
    </location>
</feature>
<sequence length="203" mass="23074">METLWTKRQEATTKRDRMMKYSFSHRERRSTQMLEESVLHKEIGRQSHWWEEFAEKEAYIKEGMENVKPVPISNLSTGDILGAVQVKTRNTQKQVSIEGFNSPVSFPRRSFSRTQRSNIGNDSSIPNSPVFPTYMAATESAKAKSRSISTPRQRIGIQEVFFDHSLSQKNGPSFWSSYDGELFSTSGKSGASQSIPVNVNGHY</sequence>